<evidence type="ECO:0000313" key="1">
    <source>
        <dbReference type="EMBL" id="DAE24862.1"/>
    </source>
</evidence>
<dbReference type="EMBL" id="BK015786">
    <property type="protein sequence ID" value="DAE24862.1"/>
    <property type="molecule type" value="Genomic_DNA"/>
</dbReference>
<sequence length="93" mass="11436">MRFKKRNIIRWFSFEKETVKLMKEKTKKDFIQYLKENAVCYGTHVDIINNKIVECKYYLLEVRDNTSNKDFLVSYNGDLYYWDDYNNLIELID</sequence>
<proteinExistence type="predicted"/>
<name>A0A8S5R069_9CAUD</name>
<protein>
    <submittedName>
        <fullName evidence="1">Uncharacterized protein</fullName>
    </submittedName>
</protein>
<organism evidence="1">
    <name type="scientific">Podoviridae sp. ctyhE26</name>
    <dbReference type="NCBI Taxonomy" id="2826594"/>
    <lineage>
        <taxon>Viruses</taxon>
        <taxon>Duplodnaviria</taxon>
        <taxon>Heunggongvirae</taxon>
        <taxon>Uroviricota</taxon>
        <taxon>Caudoviricetes</taxon>
    </lineage>
</organism>
<accession>A0A8S5R069</accession>
<reference evidence="1" key="1">
    <citation type="journal article" date="2021" name="Proc. Natl. Acad. Sci. U.S.A.">
        <title>A Catalog of Tens of Thousands of Viruses from Human Metagenomes Reveals Hidden Associations with Chronic Diseases.</title>
        <authorList>
            <person name="Tisza M.J."/>
            <person name="Buck C.B."/>
        </authorList>
    </citation>
    <scope>NUCLEOTIDE SEQUENCE</scope>
    <source>
        <strain evidence="1">CtyhE26</strain>
    </source>
</reference>